<evidence type="ECO:0000256" key="2">
    <source>
        <dbReference type="ARBA" id="ARBA00022803"/>
    </source>
</evidence>
<dbReference type="EMBL" id="LSRX01000289">
    <property type="protein sequence ID" value="OLQ01525.1"/>
    <property type="molecule type" value="Genomic_DNA"/>
</dbReference>
<comment type="caution">
    <text evidence="5">The sequence shown here is derived from an EMBL/GenBank/DDBJ whole genome shotgun (WGS) entry which is preliminary data.</text>
</comment>
<name>A0A1Q9E269_SYMMI</name>
<dbReference type="SUPFAM" id="SSF48452">
    <property type="entry name" value="TPR-like"/>
    <property type="match status" value="1"/>
</dbReference>
<accession>A0A1Q9E269</accession>
<evidence type="ECO:0000256" key="4">
    <source>
        <dbReference type="SAM" id="MobiDB-lite"/>
    </source>
</evidence>
<dbReference type="Gene3D" id="1.25.40.10">
    <property type="entry name" value="Tetratricopeptide repeat domain"/>
    <property type="match status" value="2"/>
</dbReference>
<sequence length="578" mass="65752">MQKQLPLNFYTTVRMKQSRYQEALEMYKEYETLIKFSPDEAWELYDTVYRNFGWIYTSLHDYDKALEYFERCVNVKKKHGVKAHWFDQWDLGKTHARLSLQQGRPERLEMAGQLIEEALAMHREVEPSDLIMRCKMLNSAGECFSVRGDFCSEQKVAERSWDRAIALHEESYELYMKVLGPSKPLTGWAMEDLAGAYKRRGRLEEAKRLILGALRVECSKDIIKLSSMARLLDAVLELHKETGDLAGLADCQDAINEGLENLQKRRIDRSEAASYAALLQKIAQLLLEYDVANREGAVALLQEGLGYLNHLEAEPAQTESRDTSQKPLPESAAPDGQERLHIPKAGQQEMQVDPEALKTSIQEQLQSLRTLPCRQSRGTSRPDCDQDIHFEVDHLEVFCRPLHGRYHTCKSYAVHVMLLGVQERGNAPVLFLPRPVAMRPGTRPVSETRKQIDDSALLKKIRRTAASAAYSDGNKNWRAAAKDLGLEHHYVTHQVKTFCKRVKPGSVLLSCVAGTQVLDRSWQSLKTFLPPKLSAKLKVDGDSALNPAVKQQLFMWNWRASLGLCTPIQFLDALESLL</sequence>
<dbReference type="AlphaFoldDB" id="A0A1Q9E269"/>
<gene>
    <name evidence="5" type="ORF">AK812_SmicGene15712</name>
</gene>
<evidence type="ECO:0000313" key="6">
    <source>
        <dbReference type="Proteomes" id="UP000186817"/>
    </source>
</evidence>
<feature type="repeat" description="TPR" evidence="3">
    <location>
        <begin position="46"/>
        <end position="79"/>
    </location>
</feature>
<dbReference type="PANTHER" id="PTHR45641">
    <property type="entry name" value="TETRATRICOPEPTIDE REPEAT PROTEIN (AFU_ORTHOLOGUE AFUA_6G03870)"/>
    <property type="match status" value="1"/>
</dbReference>
<dbReference type="OMA" id="MYKEYET"/>
<evidence type="ECO:0000256" key="3">
    <source>
        <dbReference type="PROSITE-ProRule" id="PRU00339"/>
    </source>
</evidence>
<keyword evidence="2 3" id="KW-0802">TPR repeat</keyword>
<dbReference type="InterPro" id="IPR019734">
    <property type="entry name" value="TPR_rpt"/>
</dbReference>
<organism evidence="5 6">
    <name type="scientific">Symbiodinium microadriaticum</name>
    <name type="common">Dinoflagellate</name>
    <name type="synonym">Zooxanthella microadriatica</name>
    <dbReference type="NCBI Taxonomy" id="2951"/>
    <lineage>
        <taxon>Eukaryota</taxon>
        <taxon>Sar</taxon>
        <taxon>Alveolata</taxon>
        <taxon>Dinophyceae</taxon>
        <taxon>Suessiales</taxon>
        <taxon>Symbiodiniaceae</taxon>
        <taxon>Symbiodinium</taxon>
    </lineage>
</organism>
<feature type="region of interest" description="Disordered" evidence="4">
    <location>
        <begin position="314"/>
        <end position="337"/>
    </location>
</feature>
<proteinExistence type="predicted"/>
<dbReference type="OrthoDB" id="407325at2759"/>
<evidence type="ECO:0000256" key="1">
    <source>
        <dbReference type="ARBA" id="ARBA00022737"/>
    </source>
</evidence>
<protein>
    <submittedName>
        <fullName evidence="5">Uncharacterized protein</fullName>
    </submittedName>
</protein>
<dbReference type="PANTHER" id="PTHR45641:SF19">
    <property type="entry name" value="NEPHROCYSTIN-3"/>
    <property type="match status" value="1"/>
</dbReference>
<evidence type="ECO:0000313" key="5">
    <source>
        <dbReference type="EMBL" id="OLQ01525.1"/>
    </source>
</evidence>
<dbReference type="PROSITE" id="PS50005">
    <property type="entry name" value="TPR"/>
    <property type="match status" value="1"/>
</dbReference>
<keyword evidence="1" id="KW-0677">Repeat</keyword>
<dbReference type="Pfam" id="PF13424">
    <property type="entry name" value="TPR_12"/>
    <property type="match status" value="2"/>
</dbReference>
<dbReference type="InterPro" id="IPR011990">
    <property type="entry name" value="TPR-like_helical_dom_sf"/>
</dbReference>
<dbReference type="Proteomes" id="UP000186817">
    <property type="component" value="Unassembled WGS sequence"/>
</dbReference>
<reference evidence="5 6" key="1">
    <citation type="submission" date="2016-02" db="EMBL/GenBank/DDBJ databases">
        <title>Genome analysis of coral dinoflagellate symbionts highlights evolutionary adaptations to a symbiotic lifestyle.</title>
        <authorList>
            <person name="Aranda M."/>
            <person name="Li Y."/>
            <person name="Liew Y.J."/>
            <person name="Baumgarten S."/>
            <person name="Simakov O."/>
            <person name="Wilson M."/>
            <person name="Piel J."/>
            <person name="Ashoor H."/>
            <person name="Bougouffa S."/>
            <person name="Bajic V.B."/>
            <person name="Ryu T."/>
            <person name="Ravasi T."/>
            <person name="Bayer T."/>
            <person name="Micklem G."/>
            <person name="Kim H."/>
            <person name="Bhak J."/>
            <person name="Lajeunesse T.C."/>
            <person name="Voolstra C.R."/>
        </authorList>
    </citation>
    <scope>NUCLEOTIDE SEQUENCE [LARGE SCALE GENOMIC DNA]</scope>
    <source>
        <strain evidence="5 6">CCMP2467</strain>
    </source>
</reference>
<keyword evidence="6" id="KW-1185">Reference proteome</keyword>